<dbReference type="PANTHER" id="PTHR43280">
    <property type="entry name" value="ARAC-FAMILY TRANSCRIPTIONAL REGULATOR"/>
    <property type="match status" value="1"/>
</dbReference>
<accession>A0ABS5VW16</accession>
<protein>
    <submittedName>
        <fullName evidence="5">Helix-turn-helix transcriptional regulator</fullName>
    </submittedName>
</protein>
<dbReference type="PRINTS" id="PR00032">
    <property type="entry name" value="HTHARAC"/>
</dbReference>
<evidence type="ECO:0000256" key="1">
    <source>
        <dbReference type="ARBA" id="ARBA00023015"/>
    </source>
</evidence>
<evidence type="ECO:0000259" key="4">
    <source>
        <dbReference type="PROSITE" id="PS01124"/>
    </source>
</evidence>
<sequence>MEKDNIQTIRIETVAQSHQILGLEKPKHPLFSILRFEDMKQVTNPGRVRLIFGFYQIVLKKECPGKLRYGQTPYDFDEGVMSFFAPRQVNILEAGDVLPKSGWLLNIHPDFLRTSTLSNKIKDYGFFEYAVSEALILSEEEERSIELIFKQIDREYHLPIDNFSQDVIISNVELLLTYCNRYYNRQFITRKPDNSKLLNKLEIVLNRYFETGGEHGLPTVGFLASQMNLSPKYLSDCIKQLTGQTAQQFIHDRLIERAKEILSTTELSVSEIAYQLGFEYPQSFSKLFRSKTSYTPLEYRQSFN</sequence>
<reference evidence="5 6" key="1">
    <citation type="submission" date="2021-05" db="EMBL/GenBank/DDBJ databases">
        <title>A Polyphasic approach of four new species of the genus Ohtaekwangia: Ohtaekwangia histidinii sp. nov., Ohtaekwangia cretensis sp. nov., Ohtaekwangia indiensis sp. nov., Ohtaekwangia reichenbachii sp. nov. from diverse environment.</title>
        <authorList>
            <person name="Octaviana S."/>
        </authorList>
    </citation>
    <scope>NUCLEOTIDE SEQUENCE [LARGE SCALE GENOMIC DNA]</scope>
    <source>
        <strain evidence="5 6">PWU20</strain>
    </source>
</reference>
<evidence type="ECO:0000256" key="2">
    <source>
        <dbReference type="ARBA" id="ARBA00023125"/>
    </source>
</evidence>
<dbReference type="InterPro" id="IPR020449">
    <property type="entry name" value="Tscrpt_reg_AraC-type_HTH"/>
</dbReference>
<keyword evidence="3" id="KW-0804">Transcription</keyword>
<keyword evidence="2" id="KW-0238">DNA-binding</keyword>
<dbReference type="Gene3D" id="1.10.10.60">
    <property type="entry name" value="Homeodomain-like"/>
    <property type="match status" value="2"/>
</dbReference>
<comment type="caution">
    <text evidence="5">The sequence shown here is derived from an EMBL/GenBank/DDBJ whole genome shotgun (WGS) entry which is preliminary data.</text>
</comment>
<evidence type="ECO:0000256" key="3">
    <source>
        <dbReference type="ARBA" id="ARBA00023163"/>
    </source>
</evidence>
<dbReference type="Pfam" id="PF12833">
    <property type="entry name" value="HTH_18"/>
    <property type="match status" value="1"/>
</dbReference>
<dbReference type="Proteomes" id="UP000772618">
    <property type="component" value="Unassembled WGS sequence"/>
</dbReference>
<evidence type="ECO:0000313" key="6">
    <source>
        <dbReference type="Proteomes" id="UP000772618"/>
    </source>
</evidence>
<dbReference type="PROSITE" id="PS01124">
    <property type="entry name" value="HTH_ARAC_FAMILY_2"/>
    <property type="match status" value="1"/>
</dbReference>
<dbReference type="EMBL" id="JAHESD010000061">
    <property type="protein sequence ID" value="MBT1705617.1"/>
    <property type="molecule type" value="Genomic_DNA"/>
</dbReference>
<proteinExistence type="predicted"/>
<keyword evidence="6" id="KW-1185">Reference proteome</keyword>
<evidence type="ECO:0000313" key="5">
    <source>
        <dbReference type="EMBL" id="MBT1705617.1"/>
    </source>
</evidence>
<organism evidence="5 6">
    <name type="scientific">Chryseosolibacter indicus</name>
    <dbReference type="NCBI Taxonomy" id="2782351"/>
    <lineage>
        <taxon>Bacteria</taxon>
        <taxon>Pseudomonadati</taxon>
        <taxon>Bacteroidota</taxon>
        <taxon>Cytophagia</taxon>
        <taxon>Cytophagales</taxon>
        <taxon>Chryseotaleaceae</taxon>
        <taxon>Chryseosolibacter</taxon>
    </lineage>
</organism>
<dbReference type="SMART" id="SM00342">
    <property type="entry name" value="HTH_ARAC"/>
    <property type="match status" value="1"/>
</dbReference>
<dbReference type="SUPFAM" id="SSF46689">
    <property type="entry name" value="Homeodomain-like"/>
    <property type="match status" value="1"/>
</dbReference>
<dbReference type="RefSeq" id="WP_254155604.1">
    <property type="nucleotide sequence ID" value="NZ_JAHESD010000061.1"/>
</dbReference>
<keyword evidence="1" id="KW-0805">Transcription regulation</keyword>
<gene>
    <name evidence="5" type="ORF">KK060_20170</name>
</gene>
<name>A0ABS5VW16_9BACT</name>
<dbReference type="InterPro" id="IPR018060">
    <property type="entry name" value="HTH_AraC"/>
</dbReference>
<feature type="domain" description="HTH araC/xylS-type" evidence="4">
    <location>
        <begin position="199"/>
        <end position="302"/>
    </location>
</feature>
<dbReference type="InterPro" id="IPR009057">
    <property type="entry name" value="Homeodomain-like_sf"/>
</dbReference>
<dbReference type="PANTHER" id="PTHR43280:SF32">
    <property type="entry name" value="TRANSCRIPTIONAL REGULATORY PROTEIN"/>
    <property type="match status" value="1"/>
</dbReference>